<dbReference type="PANTHER" id="PTHR46026">
    <property type="entry name" value="RHO-TYPE GUANINE NUCLEOTIDE EXCHANGE FACTOR, ISOFORM F"/>
    <property type="match status" value="1"/>
</dbReference>
<protein>
    <recommendedName>
        <fullName evidence="2">Rho guanine nucleotide exchange factor 6/7 coiled-coil domain-containing protein</fullName>
    </recommendedName>
</protein>
<gene>
    <name evidence="3" type="ORF">DPMN_139158</name>
</gene>
<dbReference type="AlphaFoldDB" id="A0A9D4G8I9"/>
<feature type="domain" description="Rho guanine nucleotide exchange factor 6/7 coiled-coil" evidence="2">
    <location>
        <begin position="18"/>
        <end position="91"/>
    </location>
</feature>
<accession>A0A9D4G8I9</accession>
<comment type="caution">
    <text evidence="3">The sequence shown here is derived from an EMBL/GenBank/DDBJ whole genome shotgun (WGS) entry which is preliminary data.</text>
</comment>
<keyword evidence="1" id="KW-0175">Coiled coil</keyword>
<dbReference type="GO" id="GO:0005737">
    <property type="term" value="C:cytoplasm"/>
    <property type="evidence" value="ECO:0007669"/>
    <property type="project" value="TreeGrafter"/>
</dbReference>
<dbReference type="PANTHER" id="PTHR46026:SF1">
    <property type="entry name" value="RHO-TYPE GUANINE NUCLEOTIDE EXCHANGE FACTOR, ISOFORM F"/>
    <property type="match status" value="1"/>
</dbReference>
<evidence type="ECO:0000313" key="4">
    <source>
        <dbReference type="Proteomes" id="UP000828390"/>
    </source>
</evidence>
<evidence type="ECO:0000256" key="1">
    <source>
        <dbReference type="SAM" id="Coils"/>
    </source>
</evidence>
<evidence type="ECO:0000259" key="2">
    <source>
        <dbReference type="Pfam" id="PF16523"/>
    </source>
</evidence>
<name>A0A9D4G8I9_DREPO</name>
<evidence type="ECO:0000313" key="3">
    <source>
        <dbReference type="EMBL" id="KAH3810761.1"/>
    </source>
</evidence>
<feature type="coiled-coil region" evidence="1">
    <location>
        <begin position="55"/>
        <end position="82"/>
    </location>
</feature>
<organism evidence="3 4">
    <name type="scientific">Dreissena polymorpha</name>
    <name type="common">Zebra mussel</name>
    <name type="synonym">Mytilus polymorpha</name>
    <dbReference type="NCBI Taxonomy" id="45954"/>
    <lineage>
        <taxon>Eukaryota</taxon>
        <taxon>Metazoa</taxon>
        <taxon>Spiralia</taxon>
        <taxon>Lophotrochozoa</taxon>
        <taxon>Mollusca</taxon>
        <taxon>Bivalvia</taxon>
        <taxon>Autobranchia</taxon>
        <taxon>Heteroconchia</taxon>
        <taxon>Euheterodonta</taxon>
        <taxon>Imparidentia</taxon>
        <taxon>Neoheterodontei</taxon>
        <taxon>Myida</taxon>
        <taxon>Dreissenoidea</taxon>
        <taxon>Dreissenidae</taxon>
        <taxon>Dreissena</taxon>
    </lineage>
</organism>
<dbReference type="Gene3D" id="1.20.5.390">
    <property type="entry name" value="L1 transposable element, trimerization domain"/>
    <property type="match status" value="1"/>
</dbReference>
<reference evidence="3" key="2">
    <citation type="submission" date="2020-11" db="EMBL/GenBank/DDBJ databases">
        <authorList>
            <person name="McCartney M.A."/>
            <person name="Auch B."/>
            <person name="Kono T."/>
            <person name="Mallez S."/>
            <person name="Becker A."/>
            <person name="Gohl D.M."/>
            <person name="Silverstein K.A.T."/>
            <person name="Koren S."/>
            <person name="Bechman K.B."/>
            <person name="Herman A."/>
            <person name="Abrahante J.E."/>
            <person name="Garbe J."/>
        </authorList>
    </citation>
    <scope>NUCLEOTIDE SEQUENCE</scope>
    <source>
        <strain evidence="3">Duluth1</strain>
        <tissue evidence="3">Whole animal</tissue>
    </source>
</reference>
<dbReference type="GO" id="GO:0005085">
    <property type="term" value="F:guanyl-nucleotide exchange factor activity"/>
    <property type="evidence" value="ECO:0007669"/>
    <property type="project" value="TreeGrafter"/>
</dbReference>
<dbReference type="Pfam" id="PF16523">
    <property type="entry name" value="betaPIX_CC"/>
    <property type="match status" value="1"/>
</dbReference>
<dbReference type="EMBL" id="JAIWYP010000006">
    <property type="protein sequence ID" value="KAH3810761.1"/>
    <property type="molecule type" value="Genomic_DNA"/>
</dbReference>
<dbReference type="InterPro" id="IPR032409">
    <property type="entry name" value="GEF6/7_CC"/>
</dbReference>
<keyword evidence="4" id="KW-1185">Reference proteome</keyword>
<dbReference type="Proteomes" id="UP000828390">
    <property type="component" value="Unassembled WGS sequence"/>
</dbReference>
<reference evidence="3" key="1">
    <citation type="journal article" date="2019" name="bioRxiv">
        <title>The Genome of the Zebra Mussel, Dreissena polymorpha: A Resource for Invasive Species Research.</title>
        <authorList>
            <person name="McCartney M.A."/>
            <person name="Auch B."/>
            <person name="Kono T."/>
            <person name="Mallez S."/>
            <person name="Zhang Y."/>
            <person name="Obille A."/>
            <person name="Becker A."/>
            <person name="Abrahante J.E."/>
            <person name="Garbe J."/>
            <person name="Badalamenti J.P."/>
            <person name="Herman A."/>
            <person name="Mangelson H."/>
            <person name="Liachko I."/>
            <person name="Sullivan S."/>
            <person name="Sone E.D."/>
            <person name="Koren S."/>
            <person name="Silverstein K.A.T."/>
            <person name="Beckman K.B."/>
            <person name="Gohl D.M."/>
        </authorList>
    </citation>
    <scope>NUCLEOTIDE SEQUENCE</scope>
    <source>
        <strain evidence="3">Duluth1</strain>
        <tissue evidence="3">Whole animal</tissue>
    </source>
</reference>
<proteinExistence type="predicted"/>
<sequence length="106" mass="11932">MYGPITNPGAPMAILYSPNVLLPHEEKIIVDDGTGPDMLQEKSLVDTVYSLRDQVKALEMDHKKMKKDLEDETKARKSLENVIKKFMKSQQGVALNKDKESQENAS</sequence>